<keyword evidence="2" id="KW-0175">Coiled coil</keyword>
<evidence type="ECO:0000256" key="3">
    <source>
        <dbReference type="SAM" id="MobiDB-lite"/>
    </source>
</evidence>
<dbReference type="Proteomes" id="UP001217089">
    <property type="component" value="Unassembled WGS sequence"/>
</dbReference>
<evidence type="ECO:0000313" key="5">
    <source>
        <dbReference type="EMBL" id="KAJ8309091.1"/>
    </source>
</evidence>
<feature type="domain" description="DDHD" evidence="4">
    <location>
        <begin position="1"/>
        <end position="178"/>
    </location>
</feature>
<keyword evidence="6" id="KW-1185">Reference proteome</keyword>
<name>A0ABQ9EXP9_TEGGR</name>
<dbReference type="PANTHER" id="PTHR23509:SF10">
    <property type="entry name" value="LD21067P"/>
    <property type="match status" value="1"/>
</dbReference>
<feature type="coiled-coil region" evidence="2">
    <location>
        <begin position="106"/>
        <end position="133"/>
    </location>
</feature>
<evidence type="ECO:0000256" key="2">
    <source>
        <dbReference type="SAM" id="Coils"/>
    </source>
</evidence>
<evidence type="ECO:0000259" key="4">
    <source>
        <dbReference type="PROSITE" id="PS51043"/>
    </source>
</evidence>
<evidence type="ECO:0000313" key="6">
    <source>
        <dbReference type="Proteomes" id="UP001217089"/>
    </source>
</evidence>
<feature type="compositionally biased region" description="Polar residues" evidence="3">
    <location>
        <begin position="51"/>
        <end position="61"/>
    </location>
</feature>
<dbReference type="InterPro" id="IPR004177">
    <property type="entry name" value="DDHD_dom"/>
</dbReference>
<gene>
    <name evidence="5" type="ORF">KUTeg_013965</name>
</gene>
<feature type="region of interest" description="Disordered" evidence="3">
    <location>
        <begin position="31"/>
        <end position="61"/>
    </location>
</feature>
<accession>A0ABQ9EXP9</accession>
<dbReference type="InterPro" id="IPR058055">
    <property type="entry name" value="PA-PLA1"/>
</dbReference>
<dbReference type="Pfam" id="PF02862">
    <property type="entry name" value="DDHD"/>
    <property type="match status" value="1"/>
</dbReference>
<reference evidence="5 6" key="1">
    <citation type="submission" date="2022-12" db="EMBL/GenBank/DDBJ databases">
        <title>Chromosome-level genome of Tegillarca granosa.</title>
        <authorList>
            <person name="Kim J."/>
        </authorList>
    </citation>
    <scope>NUCLEOTIDE SEQUENCE [LARGE SCALE GENOMIC DNA]</scope>
    <source>
        <strain evidence="5">Teg-2019</strain>
        <tissue evidence="5">Adductor muscle</tissue>
    </source>
</reference>
<dbReference type="EMBL" id="JARBDR010000657">
    <property type="protein sequence ID" value="KAJ8309091.1"/>
    <property type="molecule type" value="Genomic_DNA"/>
</dbReference>
<dbReference type="PROSITE" id="PS51043">
    <property type="entry name" value="DDHD"/>
    <property type="match status" value="1"/>
</dbReference>
<comment type="caution">
    <text evidence="5">The sequence shown here is derived from an EMBL/GenBank/DDBJ whole genome shotgun (WGS) entry which is preliminary data.</text>
</comment>
<proteinExistence type="inferred from homology"/>
<comment type="similarity">
    <text evidence="1">Belongs to the PA-PLA1 family.</text>
</comment>
<evidence type="ECO:0000256" key="1">
    <source>
        <dbReference type="ARBA" id="ARBA00038464"/>
    </source>
</evidence>
<dbReference type="PANTHER" id="PTHR23509">
    <property type="entry name" value="PA-PL1 PHOSPHOLIPASE FAMILY"/>
    <property type="match status" value="1"/>
</dbReference>
<sequence>MPLPIHSFNAPKKTPYIHVKATAYAAFKSSDEKLNEKGDQSDKDFVDSMEIGSSGSRDASPARNQKFSLCGYLLGIDWHSMKVLKVSGMFRRNNSASDLSAELKMLQKMENDAKLMEDTIQKKQKQCEQIDQTDLEYRIDYQLRESSFENSYISMLTSHTSYWTNKDVAFFILTHLHPEMQESCDD</sequence>
<dbReference type="SMART" id="SM01127">
    <property type="entry name" value="DDHD"/>
    <property type="match status" value="1"/>
</dbReference>
<protein>
    <recommendedName>
        <fullName evidence="4">DDHD domain-containing protein</fullName>
    </recommendedName>
</protein>
<organism evidence="5 6">
    <name type="scientific">Tegillarca granosa</name>
    <name type="common">Malaysian cockle</name>
    <name type="synonym">Anadara granosa</name>
    <dbReference type="NCBI Taxonomy" id="220873"/>
    <lineage>
        <taxon>Eukaryota</taxon>
        <taxon>Metazoa</taxon>
        <taxon>Spiralia</taxon>
        <taxon>Lophotrochozoa</taxon>
        <taxon>Mollusca</taxon>
        <taxon>Bivalvia</taxon>
        <taxon>Autobranchia</taxon>
        <taxon>Pteriomorphia</taxon>
        <taxon>Arcoida</taxon>
        <taxon>Arcoidea</taxon>
        <taxon>Arcidae</taxon>
        <taxon>Tegillarca</taxon>
    </lineage>
</organism>
<feature type="compositionally biased region" description="Basic and acidic residues" evidence="3">
    <location>
        <begin position="31"/>
        <end position="46"/>
    </location>
</feature>